<dbReference type="Pfam" id="PF06835">
    <property type="entry name" value="LptC"/>
    <property type="match status" value="1"/>
</dbReference>
<accession>A0A1H0IMC8</accession>
<name>A0A1H0IMC8_9HYPH</name>
<evidence type="ECO:0000256" key="1">
    <source>
        <dbReference type="SAM" id="MobiDB-lite"/>
    </source>
</evidence>
<evidence type="ECO:0000313" key="3">
    <source>
        <dbReference type="EMBL" id="SDO32552.1"/>
    </source>
</evidence>
<evidence type="ECO:0000256" key="2">
    <source>
        <dbReference type="SAM" id="Phobius"/>
    </source>
</evidence>
<dbReference type="EMBL" id="FNIT01000005">
    <property type="protein sequence ID" value="SDO32552.1"/>
    <property type="molecule type" value="Genomic_DNA"/>
</dbReference>
<dbReference type="STRING" id="1166073.SAMN05192530_105230"/>
<dbReference type="OrthoDB" id="7873824at2"/>
<keyword evidence="2" id="KW-0812">Transmembrane</keyword>
<proteinExistence type="predicted"/>
<sequence length="239" mass="25311">MEGSIGHRNGQPLGQSLQAGDGRAQEREFGRARRHTRLVRSLRVGLPVVAGLIVLAGLAVTWFARALPVDVAFASTSIVDGRLVMEDPRLSGVDGNDRPYSMIADRAIQALGGSGIDLETVRASLSVDPETTAELTAAKGRFDTTNNMLRLYDQIAVDTSSGIKIRLDSADVHLNEGRLMGNGPVEISTPSQRLEAGNVSISEGGKTLSFGNRVKLTLLPQTRSNPEAGPAAQASESTP</sequence>
<organism evidence="3 4">
    <name type="scientific">Aureimonas jatrophae</name>
    <dbReference type="NCBI Taxonomy" id="1166073"/>
    <lineage>
        <taxon>Bacteria</taxon>
        <taxon>Pseudomonadati</taxon>
        <taxon>Pseudomonadota</taxon>
        <taxon>Alphaproteobacteria</taxon>
        <taxon>Hyphomicrobiales</taxon>
        <taxon>Aurantimonadaceae</taxon>
        <taxon>Aureimonas</taxon>
    </lineage>
</organism>
<dbReference type="AlphaFoldDB" id="A0A1H0IMC8"/>
<protein>
    <submittedName>
        <fullName evidence="3">Lipopolysaccharide export system protein LptC</fullName>
    </submittedName>
</protein>
<reference evidence="3 4" key="1">
    <citation type="submission" date="2016-10" db="EMBL/GenBank/DDBJ databases">
        <authorList>
            <person name="de Groot N.N."/>
        </authorList>
    </citation>
    <scope>NUCLEOTIDE SEQUENCE [LARGE SCALE GENOMIC DNA]</scope>
    <source>
        <strain evidence="4">L7-484,KACC 16230,DSM 25025</strain>
    </source>
</reference>
<dbReference type="InterPro" id="IPR010664">
    <property type="entry name" value="LipoPS_assembly_LptC-rel"/>
</dbReference>
<gene>
    <name evidence="3" type="ORF">SAMN05192530_105230</name>
</gene>
<feature type="transmembrane region" description="Helical" evidence="2">
    <location>
        <begin position="44"/>
        <end position="64"/>
    </location>
</feature>
<dbReference type="RefSeq" id="WP_090673845.1">
    <property type="nucleotide sequence ID" value="NZ_FNIT01000005.1"/>
</dbReference>
<dbReference type="Proteomes" id="UP000198793">
    <property type="component" value="Unassembled WGS sequence"/>
</dbReference>
<feature type="region of interest" description="Disordered" evidence="1">
    <location>
        <begin position="1"/>
        <end position="29"/>
    </location>
</feature>
<feature type="region of interest" description="Disordered" evidence="1">
    <location>
        <begin position="218"/>
        <end position="239"/>
    </location>
</feature>
<keyword evidence="2" id="KW-0472">Membrane</keyword>
<keyword evidence="4" id="KW-1185">Reference proteome</keyword>
<keyword evidence="2" id="KW-1133">Transmembrane helix</keyword>
<evidence type="ECO:0000313" key="4">
    <source>
        <dbReference type="Proteomes" id="UP000198793"/>
    </source>
</evidence>
<dbReference type="Gene3D" id="2.60.450.10">
    <property type="entry name" value="Lipopolysaccharide (LPS) transport protein A like domain"/>
    <property type="match status" value="1"/>
</dbReference>